<accession>A0A8C6UCE3</accession>
<proteinExistence type="predicted"/>
<reference evidence="2" key="1">
    <citation type="submission" date="2025-08" db="UniProtKB">
        <authorList>
            <consortium name="Ensembl"/>
        </authorList>
    </citation>
    <scope>IDENTIFICATION</scope>
</reference>
<evidence type="ECO:0000313" key="2">
    <source>
        <dbReference type="Ensembl" id="ENSNMLP00000033127.1"/>
    </source>
</evidence>
<sequence>MAEQPVTRPITTKTGFNLQRPELSTPNTHVQTPAKTCSPRTHWCLRTATAFLMRPLDFRILRILFPVTKITPAQRPRVRSKLFFLLNLSYGP</sequence>
<dbReference type="Proteomes" id="UP000694523">
    <property type="component" value="Unplaced"/>
</dbReference>
<protein>
    <submittedName>
        <fullName evidence="2">Uncharacterized protein</fullName>
    </submittedName>
</protein>
<dbReference type="AlphaFoldDB" id="A0A8C6UCE3"/>
<feature type="region of interest" description="Disordered" evidence="1">
    <location>
        <begin position="1"/>
        <end position="34"/>
    </location>
</feature>
<organism evidence="2 3">
    <name type="scientific">Neogobius melanostomus</name>
    <name type="common">round goby</name>
    <dbReference type="NCBI Taxonomy" id="47308"/>
    <lineage>
        <taxon>Eukaryota</taxon>
        <taxon>Metazoa</taxon>
        <taxon>Chordata</taxon>
        <taxon>Craniata</taxon>
        <taxon>Vertebrata</taxon>
        <taxon>Euteleostomi</taxon>
        <taxon>Actinopterygii</taxon>
        <taxon>Neopterygii</taxon>
        <taxon>Teleostei</taxon>
        <taxon>Neoteleostei</taxon>
        <taxon>Acanthomorphata</taxon>
        <taxon>Gobiaria</taxon>
        <taxon>Gobiiformes</taxon>
        <taxon>Gobioidei</taxon>
        <taxon>Gobiidae</taxon>
        <taxon>Benthophilinae</taxon>
        <taxon>Neogobiini</taxon>
        <taxon>Neogobius</taxon>
    </lineage>
</organism>
<feature type="compositionally biased region" description="Polar residues" evidence="1">
    <location>
        <begin position="9"/>
        <end position="34"/>
    </location>
</feature>
<keyword evidence="3" id="KW-1185">Reference proteome</keyword>
<reference evidence="2" key="2">
    <citation type="submission" date="2025-09" db="UniProtKB">
        <authorList>
            <consortium name="Ensembl"/>
        </authorList>
    </citation>
    <scope>IDENTIFICATION</scope>
</reference>
<evidence type="ECO:0000256" key="1">
    <source>
        <dbReference type="SAM" id="MobiDB-lite"/>
    </source>
</evidence>
<dbReference type="Ensembl" id="ENSNMLT00000036874.1">
    <property type="protein sequence ID" value="ENSNMLP00000033127.1"/>
    <property type="gene ID" value="ENSNMLG00000020668.1"/>
</dbReference>
<name>A0A8C6UCE3_9GOBI</name>
<evidence type="ECO:0000313" key="3">
    <source>
        <dbReference type="Proteomes" id="UP000694523"/>
    </source>
</evidence>